<dbReference type="EMBL" id="LVVM01000442">
    <property type="protein sequence ID" value="OJA20701.1"/>
    <property type="molecule type" value="Genomic_DNA"/>
</dbReference>
<dbReference type="Proteomes" id="UP000183567">
    <property type="component" value="Unassembled WGS sequence"/>
</dbReference>
<dbReference type="GO" id="GO:0006749">
    <property type="term" value="P:glutathione metabolic process"/>
    <property type="evidence" value="ECO:0007669"/>
    <property type="project" value="TreeGrafter"/>
</dbReference>
<dbReference type="PROSITE" id="PS50404">
    <property type="entry name" value="GST_NTER"/>
    <property type="match status" value="1"/>
</dbReference>
<dbReference type="PANTHER" id="PTHR43900">
    <property type="entry name" value="GLUTATHIONE S-TRANSFERASE RHO"/>
    <property type="match status" value="1"/>
</dbReference>
<dbReference type="InterPro" id="IPR036249">
    <property type="entry name" value="Thioredoxin-like_sf"/>
</dbReference>
<dbReference type="SUPFAM" id="SSF52833">
    <property type="entry name" value="Thioredoxin-like"/>
    <property type="match status" value="1"/>
</dbReference>
<evidence type="ECO:0000256" key="2">
    <source>
        <dbReference type="ARBA" id="ARBA00022679"/>
    </source>
</evidence>
<organism evidence="4 5">
    <name type="scientific">Rhizopogon vesiculosus</name>
    <dbReference type="NCBI Taxonomy" id="180088"/>
    <lineage>
        <taxon>Eukaryota</taxon>
        <taxon>Fungi</taxon>
        <taxon>Dikarya</taxon>
        <taxon>Basidiomycota</taxon>
        <taxon>Agaricomycotina</taxon>
        <taxon>Agaricomycetes</taxon>
        <taxon>Agaricomycetidae</taxon>
        <taxon>Boletales</taxon>
        <taxon>Suillineae</taxon>
        <taxon>Rhizopogonaceae</taxon>
        <taxon>Rhizopogon</taxon>
    </lineage>
</organism>
<feature type="domain" description="GST N-terminal" evidence="3">
    <location>
        <begin position="15"/>
        <end position="73"/>
    </location>
</feature>
<protein>
    <recommendedName>
        <fullName evidence="1">glutathione transferase</fullName>
        <ecNumber evidence="1">2.5.1.18</ecNumber>
    </recommendedName>
</protein>
<dbReference type="Pfam" id="PF02798">
    <property type="entry name" value="GST_N"/>
    <property type="match status" value="1"/>
</dbReference>
<gene>
    <name evidence="4" type="ORF">AZE42_12978</name>
</gene>
<dbReference type="GO" id="GO:0004364">
    <property type="term" value="F:glutathione transferase activity"/>
    <property type="evidence" value="ECO:0007669"/>
    <property type="project" value="UniProtKB-EC"/>
</dbReference>
<keyword evidence="2" id="KW-0808">Transferase</keyword>
<dbReference type="GO" id="GO:0043295">
    <property type="term" value="F:glutathione binding"/>
    <property type="evidence" value="ECO:0007669"/>
    <property type="project" value="TreeGrafter"/>
</dbReference>
<comment type="caution">
    <text evidence="4">The sequence shown here is derived from an EMBL/GenBank/DDBJ whole genome shotgun (WGS) entry which is preliminary data.</text>
</comment>
<evidence type="ECO:0000256" key="1">
    <source>
        <dbReference type="ARBA" id="ARBA00012452"/>
    </source>
</evidence>
<keyword evidence="5" id="KW-1185">Reference proteome</keyword>
<reference evidence="4 5" key="1">
    <citation type="submission" date="2016-03" db="EMBL/GenBank/DDBJ databases">
        <title>Comparative genomics of the ectomycorrhizal sister species Rhizopogon vinicolor and Rhizopogon vesiculosus (Basidiomycota: Boletales) reveals a divergence of the mating type B locus.</title>
        <authorList>
            <person name="Mujic A.B."/>
            <person name="Kuo A."/>
            <person name="Tritt A."/>
            <person name="Lipzen A."/>
            <person name="Chen C."/>
            <person name="Johnson J."/>
            <person name="Sharma A."/>
            <person name="Barry K."/>
            <person name="Grigoriev I.V."/>
            <person name="Spatafora J.W."/>
        </authorList>
    </citation>
    <scope>NUCLEOTIDE SEQUENCE [LARGE SCALE GENOMIC DNA]</scope>
    <source>
        <strain evidence="4 5">AM-OR11-056</strain>
    </source>
</reference>
<name>A0A1J8QIE6_9AGAM</name>
<dbReference type="OrthoDB" id="249703at2759"/>
<dbReference type="InterPro" id="IPR004045">
    <property type="entry name" value="Glutathione_S-Trfase_N"/>
</dbReference>
<dbReference type="STRING" id="180088.A0A1J8QIE6"/>
<proteinExistence type="predicted"/>
<dbReference type="Gene3D" id="3.40.30.10">
    <property type="entry name" value="Glutaredoxin"/>
    <property type="match status" value="1"/>
</dbReference>
<dbReference type="EC" id="2.5.1.18" evidence="1"/>
<evidence type="ECO:0000313" key="5">
    <source>
        <dbReference type="Proteomes" id="UP000183567"/>
    </source>
</evidence>
<dbReference type="AlphaFoldDB" id="A0A1J8QIE6"/>
<evidence type="ECO:0000259" key="3">
    <source>
        <dbReference type="PROSITE" id="PS50404"/>
    </source>
</evidence>
<sequence length="73" mass="8082">MYADSGLDIPQSSDKMVKLYGFPTSTCTRLVALVCKEKEVPYELIPVDLTKGEQKAPDFVAKQPFGQVPYIVS</sequence>
<evidence type="ECO:0000313" key="4">
    <source>
        <dbReference type="EMBL" id="OJA20701.1"/>
    </source>
</evidence>
<dbReference type="GO" id="GO:0005737">
    <property type="term" value="C:cytoplasm"/>
    <property type="evidence" value="ECO:0007669"/>
    <property type="project" value="TreeGrafter"/>
</dbReference>
<accession>A0A1J8QIE6</accession>
<dbReference type="PANTHER" id="PTHR43900:SF3">
    <property type="entry name" value="GLUTATHIONE S-TRANSFERASE RHO"/>
    <property type="match status" value="1"/>
</dbReference>